<evidence type="ECO:0000313" key="3">
    <source>
        <dbReference type="EMBL" id="MDF0589811.1"/>
    </source>
</evidence>
<protein>
    <submittedName>
        <fullName evidence="3">C1 family peptidase</fullName>
    </submittedName>
</protein>
<feature type="domain" description="Peptidase C1A papain C-terminal" evidence="2">
    <location>
        <begin position="12"/>
        <end position="55"/>
    </location>
</feature>
<dbReference type="Gene3D" id="3.90.70.10">
    <property type="entry name" value="Cysteine proteinases"/>
    <property type="match status" value="1"/>
</dbReference>
<accession>A0ABT5X542</accession>
<proteinExistence type="predicted"/>
<dbReference type="SUPFAM" id="SSF54001">
    <property type="entry name" value="Cysteine proteinases"/>
    <property type="match status" value="1"/>
</dbReference>
<reference evidence="3 4" key="1">
    <citation type="submission" date="2023-03" db="EMBL/GenBank/DDBJ databases">
        <title>WGS of Methanotrichaceae archaeon Mx.</title>
        <authorList>
            <person name="Sorokin D.Y."/>
            <person name="Merkel A.Y."/>
        </authorList>
    </citation>
    <scope>NUCLEOTIDE SEQUENCE [LARGE SCALE GENOMIC DNA]</scope>
    <source>
        <strain evidence="3 4">Mx</strain>
    </source>
</reference>
<organism evidence="3 4">
    <name type="scientific">Candidatus Methanocrinis natronophilus</name>
    <dbReference type="NCBI Taxonomy" id="3033396"/>
    <lineage>
        <taxon>Archaea</taxon>
        <taxon>Methanobacteriati</taxon>
        <taxon>Methanobacteriota</taxon>
        <taxon>Stenosarchaea group</taxon>
        <taxon>Methanomicrobia</taxon>
        <taxon>Methanotrichales</taxon>
        <taxon>Methanotrichaceae</taxon>
        <taxon>Methanocrinis</taxon>
    </lineage>
</organism>
<name>A0ABT5X542_9EURY</name>
<dbReference type="InterPro" id="IPR000668">
    <property type="entry name" value="Peptidase_C1A_C"/>
</dbReference>
<keyword evidence="4" id="KW-1185">Reference proteome</keyword>
<evidence type="ECO:0000256" key="1">
    <source>
        <dbReference type="SAM" id="MobiDB-lite"/>
    </source>
</evidence>
<dbReference type="Pfam" id="PF00112">
    <property type="entry name" value="Peptidase_C1"/>
    <property type="match status" value="1"/>
</dbReference>
<comment type="caution">
    <text evidence="3">The sequence shown here is derived from an EMBL/GenBank/DDBJ whole genome shotgun (WGS) entry which is preliminary data.</text>
</comment>
<evidence type="ECO:0000313" key="4">
    <source>
        <dbReference type="Proteomes" id="UP001220010"/>
    </source>
</evidence>
<feature type="region of interest" description="Disordered" evidence="1">
    <location>
        <begin position="61"/>
        <end position="108"/>
    </location>
</feature>
<dbReference type="EMBL" id="JARFPK010000003">
    <property type="protein sequence ID" value="MDF0589811.1"/>
    <property type="molecule type" value="Genomic_DNA"/>
</dbReference>
<dbReference type="InterPro" id="IPR038765">
    <property type="entry name" value="Papain-like_cys_pep_sf"/>
</dbReference>
<evidence type="ECO:0000259" key="2">
    <source>
        <dbReference type="Pfam" id="PF00112"/>
    </source>
</evidence>
<feature type="compositionally biased region" description="Polar residues" evidence="1">
    <location>
        <begin position="73"/>
        <end position="94"/>
    </location>
</feature>
<dbReference type="Proteomes" id="UP001220010">
    <property type="component" value="Unassembled WGS sequence"/>
</dbReference>
<gene>
    <name evidence="3" type="ORF">P0O15_01275</name>
</gene>
<dbReference type="RefSeq" id="WP_316965583.1">
    <property type="nucleotide sequence ID" value="NZ_JARFPK010000003.1"/>
</dbReference>
<sequence length="108" mass="11304">MASEGLRFAYLTSWDWRNVGGVDWTTPVKDQKGCGSCVAFATSAVVESNLEIFRRTSSSAAAANAARADGTSLPPSTTSRARGSPTKPVTSTLTRTRRASPAPTGPRG</sequence>